<proteinExistence type="predicted"/>
<organism evidence="1">
    <name type="scientific">Bacteroides salyersiae</name>
    <dbReference type="NCBI Taxonomy" id="291644"/>
    <lineage>
        <taxon>Bacteria</taxon>
        <taxon>Pseudomonadati</taxon>
        <taxon>Bacteroidota</taxon>
        <taxon>Bacteroidia</taxon>
        <taxon>Bacteroidales</taxon>
        <taxon>Bacteroidaceae</taxon>
        <taxon>Bacteroides</taxon>
    </lineage>
</organism>
<evidence type="ECO:0008006" key="2">
    <source>
        <dbReference type="Google" id="ProtNLM"/>
    </source>
</evidence>
<sequence length="198" mass="23457">MVQDLISLIIGGNIMNDKYLKIVFSFLLIMFSLSAYSQKEYAGQINLYNDKGEKNGFWREQNNYRITELYYQNGIEDGLCRIYNIKGKLQYMGYYKKGEMSDIWYDFGDYGHLLSICKDFADNAIRISYNGGQTWWLHKYKCYMIVYYPNGNIKEEGTVLWTEDPNMDDSVEYGEWKYYDENGNLIKTKFVDELGRSH</sequence>
<evidence type="ECO:0000313" key="1">
    <source>
        <dbReference type="EMBL" id="KAA3722456.1"/>
    </source>
</evidence>
<dbReference type="Pfam" id="PF07661">
    <property type="entry name" value="MORN_2"/>
    <property type="match status" value="2"/>
</dbReference>
<dbReference type="InterPro" id="IPR011652">
    <property type="entry name" value="MORN_2"/>
</dbReference>
<name>A0A641MZL1_9BACE</name>
<reference evidence="1" key="1">
    <citation type="journal article" date="2019" name="Nat. Med.">
        <title>A library of human gut bacterial isolates paired with longitudinal multiomics data enables mechanistic microbiome research.</title>
        <authorList>
            <person name="Poyet M."/>
            <person name="Groussin M."/>
            <person name="Gibbons S.M."/>
            <person name="Avila-Pacheco J."/>
            <person name="Jiang X."/>
            <person name="Kearney S.M."/>
            <person name="Perrotta A.R."/>
            <person name="Berdy B."/>
            <person name="Zhao S."/>
            <person name="Lieberman T.D."/>
            <person name="Swanson P.K."/>
            <person name="Smith M."/>
            <person name="Roesemann S."/>
            <person name="Alexander J.E."/>
            <person name="Rich S.A."/>
            <person name="Livny J."/>
            <person name="Vlamakis H."/>
            <person name="Clish C."/>
            <person name="Bullock K."/>
            <person name="Deik A."/>
            <person name="Scott J."/>
            <person name="Pierce K.A."/>
            <person name="Xavier R.J."/>
            <person name="Alm E.J."/>
        </authorList>
    </citation>
    <scope>NUCLEOTIDE SEQUENCE</scope>
    <source>
        <strain evidence="1">BIOML-A21</strain>
    </source>
</reference>
<gene>
    <name evidence="1" type="ORF">F3F94_03840</name>
</gene>
<dbReference type="EMBL" id="VWMU01000014">
    <property type="protein sequence ID" value="KAA3722456.1"/>
    <property type="molecule type" value="Genomic_DNA"/>
</dbReference>
<protein>
    <recommendedName>
        <fullName evidence="2">Toxin-antitoxin system YwqK family antitoxin</fullName>
    </recommendedName>
</protein>
<dbReference type="AlphaFoldDB" id="A0A641MZL1"/>
<accession>A0A641MZL1</accession>
<dbReference type="SUPFAM" id="SSF82185">
    <property type="entry name" value="Histone H3 K4-specific methyltransferase SET7/9 N-terminal domain"/>
    <property type="match status" value="1"/>
</dbReference>
<comment type="caution">
    <text evidence="1">The sequence shown here is derived from an EMBL/GenBank/DDBJ whole genome shotgun (WGS) entry which is preliminary data.</text>
</comment>